<feature type="chain" id="PRO_5019555692" description="Secreted protein" evidence="1">
    <location>
        <begin position="27"/>
        <end position="116"/>
    </location>
</feature>
<keyword evidence="3" id="KW-1185">Reference proteome</keyword>
<reference evidence="2 3" key="1">
    <citation type="journal article" date="2018" name="Front. Microbiol.">
        <title>Genomic and genetic insights into a cosmopolitan fungus, Paecilomyces variotii (Eurotiales).</title>
        <authorList>
            <person name="Urquhart A.S."/>
            <person name="Mondo S.J."/>
            <person name="Makela M.R."/>
            <person name="Hane J.K."/>
            <person name="Wiebenga A."/>
            <person name="He G."/>
            <person name="Mihaltcheva S."/>
            <person name="Pangilinan J."/>
            <person name="Lipzen A."/>
            <person name="Barry K."/>
            <person name="de Vries R.P."/>
            <person name="Grigoriev I.V."/>
            <person name="Idnurm A."/>
        </authorList>
    </citation>
    <scope>NUCLEOTIDE SEQUENCE [LARGE SCALE GENOMIC DNA]</scope>
    <source>
        <strain evidence="2 3">CBS 101075</strain>
    </source>
</reference>
<dbReference type="GeneID" id="39603002"/>
<organism evidence="2 3">
    <name type="scientific">Byssochlamys spectabilis</name>
    <name type="common">Paecilomyces variotii</name>
    <dbReference type="NCBI Taxonomy" id="264951"/>
    <lineage>
        <taxon>Eukaryota</taxon>
        <taxon>Fungi</taxon>
        <taxon>Dikarya</taxon>
        <taxon>Ascomycota</taxon>
        <taxon>Pezizomycotina</taxon>
        <taxon>Eurotiomycetes</taxon>
        <taxon>Eurotiomycetidae</taxon>
        <taxon>Eurotiales</taxon>
        <taxon>Thermoascaceae</taxon>
        <taxon>Paecilomyces</taxon>
    </lineage>
</organism>
<keyword evidence="1" id="KW-0732">Signal</keyword>
<name>A0A443I849_BYSSP</name>
<feature type="signal peptide" evidence="1">
    <location>
        <begin position="1"/>
        <end position="26"/>
    </location>
</feature>
<evidence type="ECO:0000313" key="2">
    <source>
        <dbReference type="EMBL" id="RWR00260.1"/>
    </source>
</evidence>
<dbReference type="RefSeq" id="XP_028489904.1">
    <property type="nucleotide sequence ID" value="XM_028633725.1"/>
</dbReference>
<gene>
    <name evidence="2" type="ORF">C8Q69DRAFT_53024</name>
</gene>
<dbReference type="EMBL" id="RCNU01000001">
    <property type="protein sequence ID" value="RWR00260.1"/>
    <property type="molecule type" value="Genomic_DNA"/>
</dbReference>
<sequence>MTLIIKLCRLQLCGTAVLCTLETCCGIPNVTFEESTNTSSRASAVNVPGDMGLVLLFLSPFVPFFLQTCSYSLVDAGYLLERCRSLYPHHVVKPGQLPFKWQLISCKKGYGHSNLT</sequence>
<comment type="caution">
    <text evidence="2">The sequence shown here is derived from an EMBL/GenBank/DDBJ whole genome shotgun (WGS) entry which is preliminary data.</text>
</comment>
<proteinExistence type="predicted"/>
<dbReference type="AlphaFoldDB" id="A0A443I849"/>
<evidence type="ECO:0000256" key="1">
    <source>
        <dbReference type="SAM" id="SignalP"/>
    </source>
</evidence>
<dbReference type="Proteomes" id="UP000283841">
    <property type="component" value="Unassembled WGS sequence"/>
</dbReference>
<evidence type="ECO:0008006" key="4">
    <source>
        <dbReference type="Google" id="ProtNLM"/>
    </source>
</evidence>
<dbReference type="VEuPathDB" id="FungiDB:C8Q69DRAFT_53024"/>
<protein>
    <recommendedName>
        <fullName evidence="4">Secreted protein</fullName>
    </recommendedName>
</protein>
<evidence type="ECO:0000313" key="3">
    <source>
        <dbReference type="Proteomes" id="UP000283841"/>
    </source>
</evidence>
<accession>A0A443I849</accession>